<feature type="domain" description="HTH marR-type" evidence="1">
    <location>
        <begin position="26"/>
        <end position="125"/>
    </location>
</feature>
<evidence type="ECO:0000313" key="2">
    <source>
        <dbReference type="EMBL" id="WIX77451.1"/>
    </source>
</evidence>
<dbReference type="Proteomes" id="UP001236014">
    <property type="component" value="Chromosome"/>
</dbReference>
<dbReference type="InterPro" id="IPR036388">
    <property type="entry name" value="WH-like_DNA-bd_sf"/>
</dbReference>
<dbReference type="KEGG" id="acab:QRX50_39585"/>
<dbReference type="SMART" id="SM00347">
    <property type="entry name" value="HTH_MARR"/>
    <property type="match status" value="1"/>
</dbReference>
<dbReference type="InterPro" id="IPR000835">
    <property type="entry name" value="HTH_MarR-typ"/>
</dbReference>
<reference evidence="2 3" key="1">
    <citation type="submission" date="2023-06" db="EMBL/GenBank/DDBJ databases">
        <authorList>
            <person name="Oyuntsetseg B."/>
            <person name="Kim S.B."/>
        </authorList>
    </citation>
    <scope>NUCLEOTIDE SEQUENCE [LARGE SCALE GENOMIC DNA]</scope>
    <source>
        <strain evidence="2 3">2-15</strain>
    </source>
</reference>
<proteinExistence type="predicted"/>
<accession>A0A9Y2IEB9</accession>
<evidence type="ECO:0000313" key="3">
    <source>
        <dbReference type="Proteomes" id="UP001236014"/>
    </source>
</evidence>
<dbReference type="SUPFAM" id="SSF46785">
    <property type="entry name" value="Winged helix' DNA-binding domain"/>
    <property type="match status" value="1"/>
</dbReference>
<dbReference type="EMBL" id="CP127294">
    <property type="protein sequence ID" value="WIX77451.1"/>
    <property type="molecule type" value="Genomic_DNA"/>
</dbReference>
<protein>
    <submittedName>
        <fullName evidence="2">MarR family transcriptional regulator</fullName>
    </submittedName>
</protein>
<dbReference type="GO" id="GO:0003700">
    <property type="term" value="F:DNA-binding transcription factor activity"/>
    <property type="evidence" value="ECO:0007669"/>
    <property type="project" value="InterPro"/>
</dbReference>
<dbReference type="AlphaFoldDB" id="A0A9Y2IEB9"/>
<dbReference type="Gene3D" id="1.10.10.10">
    <property type="entry name" value="Winged helix-like DNA-binding domain superfamily/Winged helix DNA-binding domain"/>
    <property type="match status" value="1"/>
</dbReference>
<dbReference type="PANTHER" id="PTHR33164:SF43">
    <property type="entry name" value="HTH-TYPE TRANSCRIPTIONAL REPRESSOR YETL"/>
    <property type="match status" value="1"/>
</dbReference>
<gene>
    <name evidence="2" type="ORF">QRX50_39585</name>
</gene>
<dbReference type="InterPro" id="IPR036390">
    <property type="entry name" value="WH_DNA-bd_sf"/>
</dbReference>
<name>A0A9Y2IEB9_9PSEU</name>
<organism evidence="2 3">
    <name type="scientific">Amycolatopsis carbonis</name>
    <dbReference type="NCBI Taxonomy" id="715471"/>
    <lineage>
        <taxon>Bacteria</taxon>
        <taxon>Bacillati</taxon>
        <taxon>Actinomycetota</taxon>
        <taxon>Actinomycetes</taxon>
        <taxon>Pseudonocardiales</taxon>
        <taxon>Pseudonocardiaceae</taxon>
        <taxon>Amycolatopsis</taxon>
    </lineage>
</organism>
<sequence>MEQPSDLGLVDGLARLSFLVQGELAPVAAEHGLSLVQLRLLGILRDRTPGMQELARHLELDKSSTTASSPAPNAAAWIQCTPAPHDGRAVLVARTADGHTLAREGEAAVGRRLEALAAGLTEAQRTRLAQLASLLVATAG</sequence>
<evidence type="ECO:0000259" key="1">
    <source>
        <dbReference type="SMART" id="SM00347"/>
    </source>
</evidence>
<keyword evidence="3" id="KW-1185">Reference proteome</keyword>
<dbReference type="GO" id="GO:0006950">
    <property type="term" value="P:response to stress"/>
    <property type="evidence" value="ECO:0007669"/>
    <property type="project" value="TreeGrafter"/>
</dbReference>
<dbReference type="RefSeq" id="WP_285968192.1">
    <property type="nucleotide sequence ID" value="NZ_CP127294.1"/>
</dbReference>
<dbReference type="InterPro" id="IPR039422">
    <property type="entry name" value="MarR/SlyA-like"/>
</dbReference>
<dbReference type="PANTHER" id="PTHR33164">
    <property type="entry name" value="TRANSCRIPTIONAL REGULATOR, MARR FAMILY"/>
    <property type="match status" value="1"/>
</dbReference>